<dbReference type="EMBL" id="UINC01039118">
    <property type="protein sequence ID" value="SVB37122.1"/>
    <property type="molecule type" value="Genomic_DNA"/>
</dbReference>
<evidence type="ECO:0000313" key="2">
    <source>
        <dbReference type="EMBL" id="SVB37122.1"/>
    </source>
</evidence>
<evidence type="ECO:0000256" key="1">
    <source>
        <dbReference type="SAM" id="Phobius"/>
    </source>
</evidence>
<dbReference type="AlphaFoldDB" id="A0A382DGD3"/>
<feature type="transmembrane region" description="Helical" evidence="1">
    <location>
        <begin position="28"/>
        <end position="49"/>
    </location>
</feature>
<protein>
    <submittedName>
        <fullName evidence="2">Uncharacterized protein</fullName>
    </submittedName>
</protein>
<accession>A0A382DGD3</accession>
<keyword evidence="1" id="KW-0472">Membrane</keyword>
<gene>
    <name evidence="2" type="ORF">METZ01_LOCUS189976</name>
</gene>
<keyword evidence="1" id="KW-0812">Transmembrane</keyword>
<organism evidence="2">
    <name type="scientific">marine metagenome</name>
    <dbReference type="NCBI Taxonomy" id="408172"/>
    <lineage>
        <taxon>unclassified sequences</taxon>
        <taxon>metagenomes</taxon>
        <taxon>ecological metagenomes</taxon>
    </lineage>
</organism>
<name>A0A382DGD3_9ZZZZ</name>
<proteinExistence type="predicted"/>
<sequence length="50" mass="5786">MGRTILFLVFVAMSLTGGWLIWRRTGNYDIDFFTKILGWILLIPGLWGII</sequence>
<reference evidence="2" key="1">
    <citation type="submission" date="2018-05" db="EMBL/GenBank/DDBJ databases">
        <authorList>
            <person name="Lanie J.A."/>
            <person name="Ng W.-L."/>
            <person name="Kazmierczak K.M."/>
            <person name="Andrzejewski T.M."/>
            <person name="Davidsen T.M."/>
            <person name="Wayne K.J."/>
            <person name="Tettelin H."/>
            <person name="Glass J.I."/>
            <person name="Rusch D."/>
            <person name="Podicherti R."/>
            <person name="Tsui H.-C.T."/>
            <person name="Winkler M.E."/>
        </authorList>
    </citation>
    <scope>NUCLEOTIDE SEQUENCE</scope>
</reference>
<feature type="transmembrane region" description="Helical" evidence="1">
    <location>
        <begin position="5"/>
        <end position="22"/>
    </location>
</feature>
<feature type="non-terminal residue" evidence="2">
    <location>
        <position position="50"/>
    </location>
</feature>
<keyword evidence="1" id="KW-1133">Transmembrane helix</keyword>